<protein>
    <recommendedName>
        <fullName evidence="5">Protein kinase domain-containing protein</fullName>
    </recommendedName>
</protein>
<dbReference type="GO" id="GO:0005524">
    <property type="term" value="F:ATP binding"/>
    <property type="evidence" value="ECO:0007669"/>
    <property type="project" value="UniProtKB-KW"/>
</dbReference>
<dbReference type="Gene3D" id="1.10.510.10">
    <property type="entry name" value="Transferase(Phosphotransferase) domain 1"/>
    <property type="match status" value="1"/>
</dbReference>
<dbReference type="EMBL" id="LS974624">
    <property type="protein sequence ID" value="CAG7897586.1"/>
    <property type="molecule type" value="Genomic_DNA"/>
</dbReference>
<reference evidence="4" key="1">
    <citation type="submission" date="2018-11" db="EMBL/GenBank/DDBJ databases">
        <authorList>
            <consortium name="Genoscope - CEA"/>
            <person name="William W."/>
        </authorList>
    </citation>
    <scope>NUCLEOTIDE SEQUENCE</scope>
</reference>
<dbReference type="Proteomes" id="UP000694005">
    <property type="component" value="Chromosome A08"/>
</dbReference>
<dbReference type="InterPro" id="IPR045274">
    <property type="entry name" value="WAK-like"/>
</dbReference>
<dbReference type="GO" id="GO:0007166">
    <property type="term" value="P:cell surface receptor signaling pathway"/>
    <property type="evidence" value="ECO:0007669"/>
    <property type="project" value="InterPro"/>
</dbReference>
<dbReference type="AlphaFoldDB" id="A0A3P6BPW4"/>
<evidence type="ECO:0000256" key="1">
    <source>
        <dbReference type="ARBA" id="ARBA00022741"/>
    </source>
</evidence>
<proteinExistence type="predicted"/>
<evidence type="ECO:0008006" key="5">
    <source>
        <dbReference type="Google" id="ProtNLM"/>
    </source>
</evidence>
<evidence type="ECO:0000313" key="3">
    <source>
        <dbReference type="EMBL" id="CAG7897586.1"/>
    </source>
</evidence>
<evidence type="ECO:0000256" key="2">
    <source>
        <dbReference type="ARBA" id="ARBA00022840"/>
    </source>
</evidence>
<sequence>MGITFWLNSNNTEGLKTEKDSSPLAFICISFTHTGSERGIIHSKHREIILLDEKCLILGCPKLDHTHVSTAVKGSLGYLDPEYFRRQQLTEKSDVYAFEAVINPTLPKDQINLAEWALSWQKQRPKSEGKLQSLD</sequence>
<dbReference type="SUPFAM" id="SSF56112">
    <property type="entry name" value="Protein kinase-like (PK-like)"/>
    <property type="match status" value="1"/>
</dbReference>
<dbReference type="Gramene" id="A08p12520.2_BraZ1">
    <property type="protein sequence ID" value="A08p12520.2_BraZ1.CDS"/>
    <property type="gene ID" value="A08g12520.2_BraZ1"/>
</dbReference>
<accession>A0A3P6BPW4</accession>
<name>A0A3P6BPW4_BRACM</name>
<dbReference type="InterPro" id="IPR011009">
    <property type="entry name" value="Kinase-like_dom_sf"/>
</dbReference>
<dbReference type="EMBL" id="LR031575">
    <property type="protein sequence ID" value="VDD03620.1"/>
    <property type="molecule type" value="Genomic_DNA"/>
</dbReference>
<organism evidence="4">
    <name type="scientific">Brassica campestris</name>
    <name type="common">Field mustard</name>
    <dbReference type="NCBI Taxonomy" id="3711"/>
    <lineage>
        <taxon>Eukaryota</taxon>
        <taxon>Viridiplantae</taxon>
        <taxon>Streptophyta</taxon>
        <taxon>Embryophyta</taxon>
        <taxon>Tracheophyta</taxon>
        <taxon>Spermatophyta</taxon>
        <taxon>Magnoliopsida</taxon>
        <taxon>eudicotyledons</taxon>
        <taxon>Gunneridae</taxon>
        <taxon>Pentapetalae</taxon>
        <taxon>rosids</taxon>
        <taxon>malvids</taxon>
        <taxon>Brassicales</taxon>
        <taxon>Brassicaceae</taxon>
        <taxon>Brassiceae</taxon>
        <taxon>Brassica</taxon>
    </lineage>
</organism>
<gene>
    <name evidence="4" type="ORF">BRAA08T33097Z</name>
    <name evidence="3" type="ORF">BRAPAZ1V2_A08P12520.2</name>
</gene>
<keyword evidence="1" id="KW-0547">Nucleotide-binding</keyword>
<evidence type="ECO:0000313" key="4">
    <source>
        <dbReference type="EMBL" id="VDD03620.1"/>
    </source>
</evidence>
<dbReference type="PANTHER" id="PTHR27005:SF283">
    <property type="entry name" value="OS02G0633066 PROTEIN"/>
    <property type="match status" value="1"/>
</dbReference>
<keyword evidence="2" id="KW-0067">ATP-binding</keyword>
<dbReference type="PANTHER" id="PTHR27005">
    <property type="entry name" value="WALL-ASSOCIATED RECEPTOR KINASE-LIKE 21"/>
    <property type="match status" value="1"/>
</dbReference>